<dbReference type="EMBL" id="GEVI01014931">
    <property type="protein sequence ID" value="JAU17389.1"/>
    <property type="molecule type" value="Transcribed_RNA"/>
</dbReference>
<evidence type="ECO:0000313" key="1">
    <source>
        <dbReference type="EMBL" id="JAU17389.1"/>
    </source>
</evidence>
<sequence>MGHHQLSPNYKTLNKKSKLDSKLKCFRHPRKDKSSINSQALRRPLRMFEKQAFGFIRSDYRKLNLNGRNENRTYYKKRETAHTDFEVYGGLKRIEK</sequence>
<gene>
    <name evidence="1" type="ORF">GA_TR451_c1_g1_i1_g.1546</name>
</gene>
<name>A0A1J3DI12_NOCCA</name>
<organism evidence="1">
    <name type="scientific">Noccaea caerulescens</name>
    <name type="common">Alpine penny-cress</name>
    <name type="synonym">Thlaspi caerulescens</name>
    <dbReference type="NCBI Taxonomy" id="107243"/>
    <lineage>
        <taxon>Eukaryota</taxon>
        <taxon>Viridiplantae</taxon>
        <taxon>Streptophyta</taxon>
        <taxon>Embryophyta</taxon>
        <taxon>Tracheophyta</taxon>
        <taxon>Spermatophyta</taxon>
        <taxon>Magnoliopsida</taxon>
        <taxon>eudicotyledons</taxon>
        <taxon>Gunneridae</taxon>
        <taxon>Pentapetalae</taxon>
        <taxon>rosids</taxon>
        <taxon>malvids</taxon>
        <taxon>Brassicales</taxon>
        <taxon>Brassicaceae</taxon>
        <taxon>Coluteocarpeae</taxon>
        <taxon>Noccaea</taxon>
    </lineage>
</organism>
<accession>A0A1J3DI12</accession>
<proteinExistence type="predicted"/>
<dbReference type="AlphaFoldDB" id="A0A1J3DI12"/>
<protein>
    <submittedName>
        <fullName evidence="1">Uncharacterized protein</fullName>
    </submittedName>
</protein>
<reference evidence="1" key="1">
    <citation type="submission" date="2016-07" db="EMBL/GenBank/DDBJ databases">
        <title>De novo transcriptome assembly of four accessions of the metal hyperaccumulator plant Noccaea caerulescens.</title>
        <authorList>
            <person name="Blande D."/>
            <person name="Halimaa P."/>
            <person name="Tervahauta A.I."/>
            <person name="Aarts M.G."/>
            <person name="Karenlampi S.O."/>
        </authorList>
    </citation>
    <scope>NUCLEOTIDE SEQUENCE</scope>
</reference>